<dbReference type="AlphaFoldDB" id="A0A1B6M5P7"/>
<name>A0A1B6M5P7_9HEMI</name>
<evidence type="ECO:0000313" key="2">
    <source>
        <dbReference type="EMBL" id="JAT31245.1"/>
    </source>
</evidence>
<feature type="compositionally biased region" description="Basic and acidic residues" evidence="1">
    <location>
        <begin position="70"/>
        <end position="80"/>
    </location>
</feature>
<protein>
    <submittedName>
        <fullName evidence="2">Uncharacterized protein</fullName>
    </submittedName>
</protein>
<feature type="region of interest" description="Disordered" evidence="1">
    <location>
        <begin position="101"/>
        <end position="134"/>
    </location>
</feature>
<gene>
    <name evidence="2" type="ORF">g.459</name>
</gene>
<accession>A0A1B6M5P7</accession>
<dbReference type="EMBL" id="GEBQ01008732">
    <property type="protein sequence ID" value="JAT31245.1"/>
    <property type="molecule type" value="Transcribed_RNA"/>
</dbReference>
<feature type="non-terminal residue" evidence="2">
    <location>
        <position position="134"/>
    </location>
</feature>
<sequence>AGGGSGGEGETSFRTVPAPEPDDTMVASPLSPESGPSLAVDEDRRNRRRGSQLPDLAAFTRGARPVPRVAQEEHAPEMRRQPSVQDGEAIKIVIQDVDYEPNISSRPGTKRRITLRKDPGDKAHRTRGFGMRVV</sequence>
<organism evidence="2">
    <name type="scientific">Graphocephala atropunctata</name>
    <dbReference type="NCBI Taxonomy" id="36148"/>
    <lineage>
        <taxon>Eukaryota</taxon>
        <taxon>Metazoa</taxon>
        <taxon>Ecdysozoa</taxon>
        <taxon>Arthropoda</taxon>
        <taxon>Hexapoda</taxon>
        <taxon>Insecta</taxon>
        <taxon>Pterygota</taxon>
        <taxon>Neoptera</taxon>
        <taxon>Paraneoptera</taxon>
        <taxon>Hemiptera</taxon>
        <taxon>Auchenorrhyncha</taxon>
        <taxon>Membracoidea</taxon>
        <taxon>Cicadellidae</taxon>
        <taxon>Cicadellinae</taxon>
        <taxon>Cicadellini</taxon>
        <taxon>Graphocephala</taxon>
    </lineage>
</organism>
<feature type="non-terminal residue" evidence="2">
    <location>
        <position position="1"/>
    </location>
</feature>
<feature type="region of interest" description="Disordered" evidence="1">
    <location>
        <begin position="1"/>
        <end position="87"/>
    </location>
</feature>
<reference evidence="2" key="1">
    <citation type="submission" date="2015-11" db="EMBL/GenBank/DDBJ databases">
        <title>De novo transcriptome assembly of four potential Pierce s Disease insect vectors from Arizona vineyards.</title>
        <authorList>
            <person name="Tassone E.E."/>
        </authorList>
    </citation>
    <scope>NUCLEOTIDE SEQUENCE</scope>
</reference>
<evidence type="ECO:0000256" key="1">
    <source>
        <dbReference type="SAM" id="MobiDB-lite"/>
    </source>
</evidence>
<proteinExistence type="predicted"/>